<dbReference type="EMBL" id="JACYXC010000001">
    <property type="protein sequence ID" value="MBH5333952.1"/>
    <property type="molecule type" value="Genomic_DNA"/>
</dbReference>
<sequence>MAHPAHRRHSGPGADPFREFHELYQRMGQLWQTAVPGGGGLVPPGAWVPPADLEETEDAYLLQVELPGVRREDVTVELNAGELSVHGEVRERERAGVLRSGTRRTGRFDHRVSLPRDTDAEHVTAELRDGVLTVTVPKAERSRPRRIEITG</sequence>
<keyword evidence="5" id="KW-1185">Reference proteome</keyword>
<evidence type="ECO:0000313" key="4">
    <source>
        <dbReference type="EMBL" id="MBH5333952.1"/>
    </source>
</evidence>
<evidence type="ECO:0000256" key="1">
    <source>
        <dbReference type="PROSITE-ProRule" id="PRU00285"/>
    </source>
</evidence>
<dbReference type="InterPro" id="IPR008978">
    <property type="entry name" value="HSP20-like_chaperone"/>
</dbReference>
<gene>
    <name evidence="4" type="ORF">IHE55_03700</name>
</gene>
<accession>A0ABS0NFI1</accession>
<dbReference type="CDD" id="cd06464">
    <property type="entry name" value="ACD_sHsps-like"/>
    <property type="match status" value="1"/>
</dbReference>
<name>A0ABS0NFI1_9ACTN</name>
<organism evidence="4 5">
    <name type="scientific">Streptomyces pactum</name>
    <dbReference type="NCBI Taxonomy" id="68249"/>
    <lineage>
        <taxon>Bacteria</taxon>
        <taxon>Bacillati</taxon>
        <taxon>Actinomycetota</taxon>
        <taxon>Actinomycetes</taxon>
        <taxon>Kitasatosporales</taxon>
        <taxon>Streptomycetaceae</taxon>
        <taxon>Streptomyces</taxon>
    </lineage>
</organism>
<dbReference type="Pfam" id="PF00011">
    <property type="entry name" value="HSP20"/>
    <property type="match status" value="1"/>
</dbReference>
<dbReference type="Gene3D" id="2.60.40.790">
    <property type="match status" value="1"/>
</dbReference>
<dbReference type="SUPFAM" id="SSF49764">
    <property type="entry name" value="HSP20-like chaperones"/>
    <property type="match status" value="1"/>
</dbReference>
<protein>
    <submittedName>
        <fullName evidence="4">Hsp20/alpha crystallin family protein</fullName>
    </submittedName>
</protein>
<reference evidence="4 5" key="1">
    <citation type="submission" date="2020-09" db="EMBL/GenBank/DDBJ databases">
        <title>Biosynthesis of the nuclear factor of activated T cells inhibitor NFAT-133 and its congeners in Streptomyces pactum.</title>
        <authorList>
            <person name="Zhou W."/>
            <person name="Posri P."/>
            <person name="Abugrain M.E."/>
            <person name="Weisberg A.J."/>
            <person name="Chang J.H."/>
            <person name="Mahmud T."/>
        </authorList>
    </citation>
    <scope>NUCLEOTIDE SEQUENCE [LARGE SCALE GENOMIC DNA]</scope>
    <source>
        <strain evidence="4 5">ATCC 27456</strain>
    </source>
</reference>
<dbReference type="InterPro" id="IPR031107">
    <property type="entry name" value="Small_HSP"/>
</dbReference>
<proteinExistence type="inferred from homology"/>
<feature type="domain" description="SHSP" evidence="3">
    <location>
        <begin position="42"/>
        <end position="151"/>
    </location>
</feature>
<dbReference type="PROSITE" id="PS01031">
    <property type="entry name" value="SHSP"/>
    <property type="match status" value="1"/>
</dbReference>
<evidence type="ECO:0000313" key="5">
    <source>
        <dbReference type="Proteomes" id="UP000807371"/>
    </source>
</evidence>
<dbReference type="Proteomes" id="UP000807371">
    <property type="component" value="Unassembled WGS sequence"/>
</dbReference>
<dbReference type="PANTHER" id="PTHR11527">
    <property type="entry name" value="HEAT-SHOCK PROTEIN 20 FAMILY MEMBER"/>
    <property type="match status" value="1"/>
</dbReference>
<evidence type="ECO:0000259" key="3">
    <source>
        <dbReference type="PROSITE" id="PS01031"/>
    </source>
</evidence>
<evidence type="ECO:0000256" key="2">
    <source>
        <dbReference type="RuleBase" id="RU003616"/>
    </source>
</evidence>
<dbReference type="InterPro" id="IPR002068">
    <property type="entry name" value="A-crystallin/Hsp20_dom"/>
</dbReference>
<dbReference type="RefSeq" id="WP_197987705.1">
    <property type="nucleotide sequence ID" value="NZ_JACYXC010000001.1"/>
</dbReference>
<comment type="caution">
    <text evidence="4">The sequence shown here is derived from an EMBL/GenBank/DDBJ whole genome shotgun (WGS) entry which is preliminary data.</text>
</comment>
<comment type="similarity">
    <text evidence="1 2">Belongs to the small heat shock protein (HSP20) family.</text>
</comment>